<evidence type="ECO:0000313" key="2">
    <source>
        <dbReference type="Proteomes" id="UP001054821"/>
    </source>
</evidence>
<keyword evidence="2" id="KW-1185">Reference proteome</keyword>
<sequence>MCSALDTQFKSFIPVEHLDRRSIEEIEQVDSMQIDEEPSWQDPIIDYLANRNMLKDKFEARKVQQKAARYDMQDNKLISNA</sequence>
<name>A0AAD4V3V8_PRUDU</name>
<comment type="caution">
    <text evidence="1">The sequence shown here is derived from an EMBL/GenBank/DDBJ whole genome shotgun (WGS) entry which is preliminary data.</text>
</comment>
<dbReference type="EMBL" id="JAJFAZ020000007">
    <property type="protein sequence ID" value="KAI5317344.1"/>
    <property type="molecule type" value="Genomic_DNA"/>
</dbReference>
<protein>
    <submittedName>
        <fullName evidence="1">Uncharacterized protein</fullName>
    </submittedName>
</protein>
<accession>A0AAD4V3V8</accession>
<organism evidence="1 2">
    <name type="scientific">Prunus dulcis</name>
    <name type="common">Almond</name>
    <name type="synonym">Amygdalus dulcis</name>
    <dbReference type="NCBI Taxonomy" id="3755"/>
    <lineage>
        <taxon>Eukaryota</taxon>
        <taxon>Viridiplantae</taxon>
        <taxon>Streptophyta</taxon>
        <taxon>Embryophyta</taxon>
        <taxon>Tracheophyta</taxon>
        <taxon>Spermatophyta</taxon>
        <taxon>Magnoliopsida</taxon>
        <taxon>eudicotyledons</taxon>
        <taxon>Gunneridae</taxon>
        <taxon>Pentapetalae</taxon>
        <taxon>rosids</taxon>
        <taxon>fabids</taxon>
        <taxon>Rosales</taxon>
        <taxon>Rosaceae</taxon>
        <taxon>Amygdaloideae</taxon>
        <taxon>Amygdaleae</taxon>
        <taxon>Prunus</taxon>
    </lineage>
</organism>
<evidence type="ECO:0000313" key="1">
    <source>
        <dbReference type="EMBL" id="KAI5317344.1"/>
    </source>
</evidence>
<reference evidence="1 2" key="1">
    <citation type="journal article" date="2022" name="G3 (Bethesda)">
        <title>Whole-genome sequence and methylome profiling of the almond [Prunus dulcis (Mill.) D.A. Webb] cultivar 'Nonpareil'.</title>
        <authorList>
            <person name="D'Amico-Willman K.M."/>
            <person name="Ouma W.Z."/>
            <person name="Meulia T."/>
            <person name="Sideli G.M."/>
            <person name="Gradziel T.M."/>
            <person name="Fresnedo-Ramirez J."/>
        </authorList>
    </citation>
    <scope>NUCLEOTIDE SEQUENCE [LARGE SCALE GENOMIC DNA]</scope>
    <source>
        <strain evidence="1">Clone GOH B32 T37-40</strain>
    </source>
</reference>
<gene>
    <name evidence="1" type="ORF">L3X38_037051</name>
</gene>
<dbReference type="Proteomes" id="UP001054821">
    <property type="component" value="Chromosome 7"/>
</dbReference>
<proteinExistence type="predicted"/>
<dbReference type="AlphaFoldDB" id="A0AAD4V3V8"/>